<name>A0AB34IVP7_PRYPA</name>
<protein>
    <submittedName>
        <fullName evidence="2">Uncharacterized protein</fullName>
    </submittedName>
</protein>
<reference evidence="2 3" key="1">
    <citation type="journal article" date="2024" name="Science">
        <title>Giant polyketide synthase enzymes in the biosynthesis of giant marine polyether toxins.</title>
        <authorList>
            <person name="Fallon T.R."/>
            <person name="Shende V.V."/>
            <person name="Wierzbicki I.H."/>
            <person name="Pendleton A.L."/>
            <person name="Watervoot N.F."/>
            <person name="Auber R.P."/>
            <person name="Gonzalez D.J."/>
            <person name="Wisecaver J.H."/>
            <person name="Moore B.S."/>
        </authorList>
    </citation>
    <scope>NUCLEOTIDE SEQUENCE [LARGE SCALE GENOMIC DNA]</scope>
    <source>
        <strain evidence="2 3">12B1</strain>
    </source>
</reference>
<accession>A0AB34IVP7</accession>
<sequence length="425" mass="47308">MRSRLLPPPPALPSLRGRTALAARPAALLRNPCPLAPAPPWFATLSSPAAVRAASPLASPHRALSSPPPSSLSSPAAVCTASPLASPHRAHSSFVRSHLAPRPSPLSRLPASPLASPLPPSPLTHFSRRMATKVQRRISGTFRNARWPSESARRVTAVPSAEQQARWKEEKAAWRLANRGDNWYSAHRRLFRMQMTTLRREWELDALARRREEYVQRRAAQRQAAAEKVARAQEKERRAAEMAEEGPSEEELERQTRLHKEYQERRRQRAHLSLEKKEQAEADARREWLSKAMNEHDFDAKEHRMHSVGKRILVTPENLNNRLQIMMLNTQSPVLKWDNVARERAKEDATLSRRVGGQYVGAAEKQASDEVSQLLAGVSSSWAENAQTLPPGDGAKAELSSADADLIAELSKLSDSTDKKPPGGN</sequence>
<feature type="region of interest" description="Disordered" evidence="1">
    <location>
        <begin position="59"/>
        <end position="78"/>
    </location>
</feature>
<evidence type="ECO:0000313" key="2">
    <source>
        <dbReference type="EMBL" id="KAL1508136.1"/>
    </source>
</evidence>
<comment type="caution">
    <text evidence="2">The sequence shown here is derived from an EMBL/GenBank/DDBJ whole genome shotgun (WGS) entry which is preliminary data.</text>
</comment>
<organism evidence="2 3">
    <name type="scientific">Prymnesium parvum</name>
    <name type="common">Toxic golden alga</name>
    <dbReference type="NCBI Taxonomy" id="97485"/>
    <lineage>
        <taxon>Eukaryota</taxon>
        <taxon>Haptista</taxon>
        <taxon>Haptophyta</taxon>
        <taxon>Prymnesiophyceae</taxon>
        <taxon>Prymnesiales</taxon>
        <taxon>Prymnesiaceae</taxon>
        <taxon>Prymnesium</taxon>
    </lineage>
</organism>
<feature type="compositionally biased region" description="Acidic residues" evidence="1">
    <location>
        <begin position="242"/>
        <end position="252"/>
    </location>
</feature>
<feature type="compositionally biased region" description="Low complexity" evidence="1">
    <location>
        <begin position="59"/>
        <end position="77"/>
    </location>
</feature>
<gene>
    <name evidence="2" type="ORF">AB1Y20_007723</name>
</gene>
<feature type="region of interest" description="Disordered" evidence="1">
    <location>
        <begin position="93"/>
        <end position="126"/>
    </location>
</feature>
<dbReference type="EMBL" id="JBGBPQ010000017">
    <property type="protein sequence ID" value="KAL1508136.1"/>
    <property type="molecule type" value="Genomic_DNA"/>
</dbReference>
<feature type="region of interest" description="Disordered" evidence="1">
    <location>
        <begin position="233"/>
        <end position="256"/>
    </location>
</feature>
<dbReference type="Proteomes" id="UP001515480">
    <property type="component" value="Unassembled WGS sequence"/>
</dbReference>
<feature type="compositionally biased region" description="Low complexity" evidence="1">
    <location>
        <begin position="96"/>
        <end position="115"/>
    </location>
</feature>
<evidence type="ECO:0000256" key="1">
    <source>
        <dbReference type="SAM" id="MobiDB-lite"/>
    </source>
</evidence>
<proteinExistence type="predicted"/>
<keyword evidence="3" id="KW-1185">Reference proteome</keyword>
<dbReference type="AlphaFoldDB" id="A0AB34IVP7"/>
<evidence type="ECO:0000313" key="3">
    <source>
        <dbReference type="Proteomes" id="UP001515480"/>
    </source>
</evidence>